<accession>A0A084QHK2</accession>
<dbReference type="HOGENOM" id="CLU_055856_1_0_1"/>
<feature type="region of interest" description="Disordered" evidence="1">
    <location>
        <begin position="216"/>
        <end position="250"/>
    </location>
</feature>
<keyword evidence="4" id="KW-1185">Reference proteome</keyword>
<evidence type="ECO:0000313" key="3">
    <source>
        <dbReference type="EMBL" id="KFA63437.1"/>
    </source>
</evidence>
<dbReference type="OrthoDB" id="1043111at2759"/>
<dbReference type="AlphaFoldDB" id="A0A084QHK2"/>
<evidence type="ECO:0000313" key="4">
    <source>
        <dbReference type="Proteomes" id="UP000028524"/>
    </source>
</evidence>
<dbReference type="InterPro" id="IPR039540">
    <property type="entry name" value="UBL3-like_ubiquitin_dom"/>
</dbReference>
<proteinExistence type="predicted"/>
<dbReference type="InterPro" id="IPR040015">
    <property type="entry name" value="UBL3-like"/>
</dbReference>
<evidence type="ECO:0000259" key="2">
    <source>
        <dbReference type="Pfam" id="PF13881"/>
    </source>
</evidence>
<reference evidence="3 4" key="1">
    <citation type="journal article" date="2014" name="BMC Genomics">
        <title>Comparative genome sequencing reveals chemotype-specific gene clusters in the toxigenic black mold Stachybotrys.</title>
        <authorList>
            <person name="Semeiks J."/>
            <person name="Borek D."/>
            <person name="Otwinowski Z."/>
            <person name="Grishin N.V."/>
        </authorList>
    </citation>
    <scope>NUCLEOTIDE SEQUENCE [LARGE SCALE GENOMIC DNA]</scope>
    <source>
        <strain evidence="3 4">IBT 40285</strain>
    </source>
</reference>
<organism evidence="3 4">
    <name type="scientific">Stachybotrys chlorohalonatus (strain IBT 40285)</name>
    <dbReference type="NCBI Taxonomy" id="1283841"/>
    <lineage>
        <taxon>Eukaryota</taxon>
        <taxon>Fungi</taxon>
        <taxon>Dikarya</taxon>
        <taxon>Ascomycota</taxon>
        <taxon>Pezizomycotina</taxon>
        <taxon>Sordariomycetes</taxon>
        <taxon>Hypocreomycetidae</taxon>
        <taxon>Hypocreales</taxon>
        <taxon>Stachybotryaceae</taxon>
        <taxon>Stachybotrys</taxon>
    </lineage>
</organism>
<name>A0A084QHK2_STAC4</name>
<dbReference type="EMBL" id="KL660737">
    <property type="protein sequence ID" value="KFA63437.1"/>
    <property type="molecule type" value="Genomic_DNA"/>
</dbReference>
<dbReference type="PANTHER" id="PTHR13169:SF0">
    <property type="entry name" value="UBIQUITIN-LIKE PROTEIN 3"/>
    <property type="match status" value="1"/>
</dbReference>
<gene>
    <name evidence="3" type="ORF">S40285_00270</name>
</gene>
<dbReference type="InterPro" id="IPR029071">
    <property type="entry name" value="Ubiquitin-like_domsf"/>
</dbReference>
<dbReference type="SUPFAM" id="SSF54236">
    <property type="entry name" value="Ubiquitin-like"/>
    <property type="match status" value="1"/>
</dbReference>
<dbReference type="Proteomes" id="UP000028524">
    <property type="component" value="Unassembled WGS sequence"/>
</dbReference>
<sequence length="256" mass="27419">MSATTEPTMHGGNPTDASRLDQPLEAVPMQTITTPTNEHPAAAAEEPTTTNAANTVDAAPPIQTSQPSESEVTKPSDKGKERDDAAQPPSNERTDSGLAIGPAQDDINVITPSGPDPVCNITLLLTTGKRHPFKVDAKYLSRRNVVAPEETETGQPDPFSVSIYTLKELILRDWRSDWEAKPASPSSIRLIHFGKLLDDKEPLSKYHFSTESPNVVHMSVRPQDLDEEEPKTGSKNLSGGSGGGNSTRSGGCCVIL</sequence>
<feature type="region of interest" description="Disordered" evidence="1">
    <location>
        <begin position="1"/>
        <end position="104"/>
    </location>
</feature>
<dbReference type="Gene3D" id="3.10.20.90">
    <property type="entry name" value="Phosphatidylinositol 3-kinase Catalytic Subunit, Chain A, domain 1"/>
    <property type="match status" value="1"/>
</dbReference>
<dbReference type="STRING" id="1283841.A0A084QHK2"/>
<evidence type="ECO:0000256" key="1">
    <source>
        <dbReference type="SAM" id="MobiDB-lite"/>
    </source>
</evidence>
<protein>
    <recommendedName>
        <fullName evidence="2">UBL3-like ubiquitin domain-containing protein</fullName>
    </recommendedName>
</protein>
<feature type="compositionally biased region" description="Low complexity" evidence="1">
    <location>
        <begin position="33"/>
        <end position="61"/>
    </location>
</feature>
<dbReference type="Pfam" id="PF13881">
    <property type="entry name" value="Rad60-SLD_2"/>
    <property type="match status" value="1"/>
</dbReference>
<feature type="domain" description="UBL3-like ubiquitin" evidence="2">
    <location>
        <begin position="160"/>
        <end position="235"/>
    </location>
</feature>
<dbReference type="InParanoid" id="A0A084QHK2"/>
<feature type="compositionally biased region" description="Basic and acidic residues" evidence="1">
    <location>
        <begin position="71"/>
        <end position="85"/>
    </location>
</feature>
<dbReference type="OMA" id="NDAVAME"/>
<dbReference type="PANTHER" id="PTHR13169">
    <property type="entry name" value="UBIQUITIN-LIKE PROTEIN 3 HCG-1 PROTEIN"/>
    <property type="match status" value="1"/>
</dbReference>